<dbReference type="SMART" id="SM00212">
    <property type="entry name" value="UBCc"/>
    <property type="match status" value="1"/>
</dbReference>
<dbReference type="Pfam" id="PF00179">
    <property type="entry name" value="UQ_con"/>
    <property type="match status" value="1"/>
</dbReference>
<protein>
    <submittedName>
        <fullName evidence="2">Ubiquitin-conjugating enzyme E2 W</fullName>
    </submittedName>
</protein>
<dbReference type="PROSITE" id="PS50127">
    <property type="entry name" value="UBC_2"/>
    <property type="match status" value="1"/>
</dbReference>
<dbReference type="CDD" id="cd23808">
    <property type="entry name" value="UBCc_UBE2W"/>
    <property type="match status" value="1"/>
</dbReference>
<dbReference type="EMBL" id="GBEZ01008631">
    <property type="protein sequence ID" value="JAC76919.1"/>
    <property type="molecule type" value="Transcribed_RNA"/>
</dbReference>
<feature type="domain" description="UBC core" evidence="1">
    <location>
        <begin position="8"/>
        <end position="161"/>
    </location>
</feature>
<dbReference type="PANTHER" id="PTHR24067">
    <property type="entry name" value="UBIQUITIN-CONJUGATING ENZYME E2"/>
    <property type="match status" value="1"/>
</dbReference>
<reference evidence="2" key="1">
    <citation type="submission" date="2014-05" db="EMBL/GenBank/DDBJ databases">
        <title>The transcriptome of the halophilic microalga Tetraselmis sp. GSL018 isolated from the Great Salt Lake, Utah.</title>
        <authorList>
            <person name="Jinkerson R.E."/>
            <person name="D'Adamo S."/>
            <person name="Posewitz M.C."/>
        </authorList>
    </citation>
    <scope>NUCLEOTIDE SEQUENCE</scope>
    <source>
        <strain evidence="2">GSL018</strain>
    </source>
</reference>
<dbReference type="InterPro" id="IPR016135">
    <property type="entry name" value="UBQ-conjugating_enzyme/RWD"/>
</dbReference>
<accession>A0A061S1M2</accession>
<dbReference type="SUPFAM" id="SSF54495">
    <property type="entry name" value="UBC-like"/>
    <property type="match status" value="1"/>
</dbReference>
<proteinExistence type="predicted"/>
<dbReference type="InterPro" id="IPR050113">
    <property type="entry name" value="Ub_conjugating_enzyme"/>
</dbReference>
<evidence type="ECO:0000313" key="2">
    <source>
        <dbReference type="EMBL" id="JAC76919.1"/>
    </source>
</evidence>
<dbReference type="AlphaFoldDB" id="A0A061S1M2"/>
<name>A0A061S1M2_9CHLO</name>
<dbReference type="Gene3D" id="3.10.110.10">
    <property type="entry name" value="Ubiquitin Conjugating Enzyme"/>
    <property type="match status" value="1"/>
</dbReference>
<organism evidence="2">
    <name type="scientific">Tetraselmis sp. GSL018</name>
    <dbReference type="NCBI Taxonomy" id="582737"/>
    <lineage>
        <taxon>Eukaryota</taxon>
        <taxon>Viridiplantae</taxon>
        <taxon>Chlorophyta</taxon>
        <taxon>core chlorophytes</taxon>
        <taxon>Chlorodendrophyceae</taxon>
        <taxon>Chlorodendrales</taxon>
        <taxon>Chlorodendraceae</taxon>
        <taxon>Tetraselmis</taxon>
    </lineage>
</organism>
<evidence type="ECO:0000259" key="1">
    <source>
        <dbReference type="PROSITE" id="PS50127"/>
    </source>
</evidence>
<sequence length="161" mass="18775">MGRKLSDTALRRIQKELSQWLQNDSNQHGFLLEKFEPLSTWTILMKGPEGDQKLYEDEFFRLQVKFPTMYPIEPPEVTFLPDPPVHPHIYSNGHICLDILYDCRGGGWTPAFTVDKICLSLYSMLASNTEKRRPPDDQSYVSRVNGRSPKQTRWAFHDDRC</sequence>
<dbReference type="InterPro" id="IPR000608">
    <property type="entry name" value="UBC"/>
</dbReference>
<gene>
    <name evidence="2" type="primary">UBC16</name>
    <name evidence="2" type="ORF">TSPGSL018_18913</name>
</gene>